<protein>
    <submittedName>
        <fullName evidence="4">Amino-acid N-acetyltransferase</fullName>
    </submittedName>
</protein>
<sequence>MPAEQPEVSTNALTVRRARTSDVPAVRGLLDSYVRGRILLDKATVTLYEDIQEFWVAERGSGPSSEVVGCGALHVMWEDLAEVRTLAVNPVMKGAGVGHQLLGKLLETARWLGVRRVFCLTFEVDFFAKHGFVEIGETPVDTDVYAELLRSYDEGVAEFLGLERVKPNTLGNSRMLLHL</sequence>
<evidence type="ECO:0000313" key="5">
    <source>
        <dbReference type="Proteomes" id="UP000240429"/>
    </source>
</evidence>
<organism evidence="4 5">
    <name type="scientific">Streptomyces dioscori</name>
    <dbReference type="NCBI Taxonomy" id="2109333"/>
    <lineage>
        <taxon>Bacteria</taxon>
        <taxon>Bacillati</taxon>
        <taxon>Actinomycetota</taxon>
        <taxon>Actinomycetes</taxon>
        <taxon>Kitasatosporales</taxon>
        <taxon>Streptomycetaceae</taxon>
        <taxon>Streptomyces</taxon>
        <taxon>Streptomyces aurantiacus group</taxon>
    </lineage>
</organism>
<dbReference type="InterPro" id="IPR000182">
    <property type="entry name" value="GNAT_dom"/>
</dbReference>
<dbReference type="SUPFAM" id="SSF55729">
    <property type="entry name" value="Acyl-CoA N-acyltransferases (Nat)"/>
    <property type="match status" value="1"/>
</dbReference>
<keyword evidence="5" id="KW-1185">Reference proteome</keyword>
<dbReference type="Pfam" id="PF13508">
    <property type="entry name" value="Acetyltransf_7"/>
    <property type="match status" value="1"/>
</dbReference>
<dbReference type="OrthoDB" id="9793138at2"/>
<dbReference type="InterPro" id="IPR045039">
    <property type="entry name" value="NSI-like"/>
</dbReference>
<dbReference type="PANTHER" id="PTHR43626:SF4">
    <property type="entry name" value="GCN5-RELATED N-ACETYLTRANSFERASE 2, CHLOROPLASTIC"/>
    <property type="match status" value="1"/>
</dbReference>
<dbReference type="GO" id="GO:0005737">
    <property type="term" value="C:cytoplasm"/>
    <property type="evidence" value="ECO:0007669"/>
    <property type="project" value="TreeGrafter"/>
</dbReference>
<dbReference type="NCBIfam" id="NF005921">
    <property type="entry name" value="PRK07922.1"/>
    <property type="match status" value="1"/>
</dbReference>
<comment type="caution">
    <text evidence="4">The sequence shown here is derived from an EMBL/GenBank/DDBJ whole genome shotgun (WGS) entry which is preliminary data.</text>
</comment>
<accession>A0A2P8PTL6</accession>
<feature type="domain" description="N-acetyltransferase" evidence="3">
    <location>
        <begin position="13"/>
        <end position="151"/>
    </location>
</feature>
<keyword evidence="1 4" id="KW-0808">Transferase</keyword>
<evidence type="ECO:0000256" key="2">
    <source>
        <dbReference type="ARBA" id="ARBA00023315"/>
    </source>
</evidence>
<evidence type="ECO:0000256" key="1">
    <source>
        <dbReference type="ARBA" id="ARBA00022679"/>
    </source>
</evidence>
<dbReference type="Gene3D" id="3.40.630.30">
    <property type="match status" value="1"/>
</dbReference>
<keyword evidence="2" id="KW-0012">Acyltransferase</keyword>
<dbReference type="RefSeq" id="WP_107022349.1">
    <property type="nucleotide sequence ID" value="NZ_KZ679067.1"/>
</dbReference>
<evidence type="ECO:0000259" key="3">
    <source>
        <dbReference type="PROSITE" id="PS51186"/>
    </source>
</evidence>
<name>A0A2P8PTL6_9ACTN</name>
<proteinExistence type="predicted"/>
<evidence type="ECO:0000313" key="4">
    <source>
        <dbReference type="EMBL" id="PSM37318.1"/>
    </source>
</evidence>
<dbReference type="PANTHER" id="PTHR43626">
    <property type="entry name" value="ACYL-COA N-ACYLTRANSFERASE"/>
    <property type="match status" value="1"/>
</dbReference>
<dbReference type="AlphaFoldDB" id="A0A2P8PTL6"/>
<dbReference type="PROSITE" id="PS51186">
    <property type="entry name" value="GNAT"/>
    <property type="match status" value="1"/>
</dbReference>
<dbReference type="Proteomes" id="UP000240429">
    <property type="component" value="Unassembled WGS sequence"/>
</dbReference>
<dbReference type="CDD" id="cd04301">
    <property type="entry name" value="NAT_SF"/>
    <property type="match status" value="1"/>
</dbReference>
<dbReference type="GO" id="GO:0008080">
    <property type="term" value="F:N-acetyltransferase activity"/>
    <property type="evidence" value="ECO:0007669"/>
    <property type="project" value="InterPro"/>
</dbReference>
<dbReference type="InterPro" id="IPR016181">
    <property type="entry name" value="Acyl_CoA_acyltransferase"/>
</dbReference>
<reference evidence="4 5" key="1">
    <citation type="submission" date="2018-03" db="EMBL/GenBank/DDBJ databases">
        <title>Streptomyces dioscori sp. nov., a novel endophytic actinobacterium isolated from bulbil of Dioscorea bulbifera L.</title>
        <authorList>
            <person name="Zhikuan W."/>
        </authorList>
    </citation>
    <scope>NUCLEOTIDE SEQUENCE [LARGE SCALE GENOMIC DNA]</scope>
    <source>
        <strain evidence="4 5">A217</strain>
    </source>
</reference>
<dbReference type="EMBL" id="PYBJ01000043">
    <property type="protein sequence ID" value="PSM37318.1"/>
    <property type="molecule type" value="Genomic_DNA"/>
</dbReference>
<gene>
    <name evidence="4" type="ORF">C6Y14_42765</name>
</gene>